<keyword evidence="1" id="KW-1133">Transmembrane helix</keyword>
<dbReference type="EMBL" id="RZNX01000006">
    <property type="protein sequence ID" value="RUT29679.1"/>
    <property type="molecule type" value="Genomic_DNA"/>
</dbReference>
<dbReference type="Proteomes" id="UP000272464">
    <property type="component" value="Unassembled WGS sequence"/>
</dbReference>
<dbReference type="InterPro" id="IPR058620">
    <property type="entry name" value="YtrI_C"/>
</dbReference>
<evidence type="ECO:0000259" key="2">
    <source>
        <dbReference type="Pfam" id="PF26347"/>
    </source>
</evidence>
<feature type="domain" description="Sporulation membrane protein YtrI C-terminal" evidence="2">
    <location>
        <begin position="73"/>
        <end position="157"/>
    </location>
</feature>
<organism evidence="3 4">
    <name type="scientific">Paenibacillus zeisoli</name>
    <dbReference type="NCBI Taxonomy" id="2496267"/>
    <lineage>
        <taxon>Bacteria</taxon>
        <taxon>Bacillati</taxon>
        <taxon>Bacillota</taxon>
        <taxon>Bacilli</taxon>
        <taxon>Bacillales</taxon>
        <taxon>Paenibacillaceae</taxon>
        <taxon>Paenibacillus</taxon>
    </lineage>
</organism>
<dbReference type="OrthoDB" id="2655161at2"/>
<keyword evidence="1" id="KW-0472">Membrane</keyword>
<feature type="transmembrane region" description="Helical" evidence="1">
    <location>
        <begin position="12"/>
        <end position="30"/>
    </location>
</feature>
<keyword evidence="4" id="KW-1185">Reference proteome</keyword>
<keyword evidence="1" id="KW-0812">Transmembrane</keyword>
<reference evidence="3 4" key="1">
    <citation type="submission" date="2018-12" db="EMBL/GenBank/DDBJ databases">
        <authorList>
            <person name="Sun L."/>
            <person name="Chen Z."/>
        </authorList>
    </citation>
    <scope>NUCLEOTIDE SEQUENCE [LARGE SCALE GENOMIC DNA]</scope>
    <source>
        <strain evidence="3 4">3-5-3</strain>
    </source>
</reference>
<evidence type="ECO:0000313" key="3">
    <source>
        <dbReference type="EMBL" id="RUT29679.1"/>
    </source>
</evidence>
<accession>A0A433X6L1</accession>
<dbReference type="AlphaFoldDB" id="A0A433X6L1"/>
<name>A0A433X6L1_9BACL</name>
<dbReference type="Pfam" id="PF26347">
    <property type="entry name" value="YtrI_sporulation"/>
    <property type="match status" value="1"/>
</dbReference>
<dbReference type="RefSeq" id="WP_127200063.1">
    <property type="nucleotide sequence ID" value="NZ_RZNX01000006.1"/>
</dbReference>
<comment type="caution">
    <text evidence="3">The sequence shown here is derived from an EMBL/GenBank/DDBJ whole genome shotgun (WGS) entry which is preliminary data.</text>
</comment>
<evidence type="ECO:0000313" key="4">
    <source>
        <dbReference type="Proteomes" id="UP000272464"/>
    </source>
</evidence>
<protein>
    <recommendedName>
        <fullName evidence="2">Sporulation membrane protein YtrI C-terminal domain-containing protein</fullName>
    </recommendedName>
</protein>
<proteinExistence type="predicted"/>
<evidence type="ECO:0000256" key="1">
    <source>
        <dbReference type="SAM" id="Phobius"/>
    </source>
</evidence>
<gene>
    <name evidence="3" type="ORF">EJP77_14180</name>
</gene>
<sequence>MSKSPRERVRSFAQLTSIFIIGMVIGAVIYNSIFHLSYNQLWIENKDLQIELSQSQDELKTMKKFSKRQTIIKSIKIRVEEGDHTLDPVASKEIVHKLQQELLVLRGRSMFEIDSDAKMARTFLNRKIYIVRDKEYAVQIKTMLVSEGILQIWIEVKPYIRS</sequence>